<feature type="domain" description="ZAD" evidence="11">
    <location>
        <begin position="15"/>
        <end position="90"/>
    </location>
</feature>
<dbReference type="PANTHER" id="PTHR24406">
    <property type="entry name" value="TRANSCRIPTIONAL REPRESSOR CTCFL-RELATED"/>
    <property type="match status" value="1"/>
</dbReference>
<organism evidence="12 13">
    <name type="scientific">Aedes albopictus</name>
    <name type="common">Asian tiger mosquito</name>
    <name type="synonym">Stegomyia albopicta</name>
    <dbReference type="NCBI Taxonomy" id="7160"/>
    <lineage>
        <taxon>Eukaryota</taxon>
        <taxon>Metazoa</taxon>
        <taxon>Ecdysozoa</taxon>
        <taxon>Arthropoda</taxon>
        <taxon>Hexapoda</taxon>
        <taxon>Insecta</taxon>
        <taxon>Pterygota</taxon>
        <taxon>Neoptera</taxon>
        <taxon>Endopterygota</taxon>
        <taxon>Diptera</taxon>
        <taxon>Nematocera</taxon>
        <taxon>Culicoidea</taxon>
        <taxon>Culicidae</taxon>
        <taxon>Culicinae</taxon>
        <taxon>Aedini</taxon>
        <taxon>Aedes</taxon>
        <taxon>Stegomyia</taxon>
    </lineage>
</organism>
<evidence type="ECO:0000256" key="3">
    <source>
        <dbReference type="ARBA" id="ARBA00022737"/>
    </source>
</evidence>
<evidence type="ECO:0000259" key="10">
    <source>
        <dbReference type="PROSITE" id="PS50157"/>
    </source>
</evidence>
<evidence type="ECO:0000256" key="2">
    <source>
        <dbReference type="ARBA" id="ARBA00022723"/>
    </source>
</evidence>
<reference evidence="13" key="1">
    <citation type="journal article" date="2015" name="Proc. Natl. Acad. Sci. U.S.A.">
        <title>Genome sequence of the Asian Tiger mosquito, Aedes albopictus, reveals insights into its biology, genetics, and evolution.</title>
        <authorList>
            <person name="Chen X.G."/>
            <person name="Jiang X."/>
            <person name="Gu J."/>
            <person name="Xu M."/>
            <person name="Wu Y."/>
            <person name="Deng Y."/>
            <person name="Zhang C."/>
            <person name="Bonizzoni M."/>
            <person name="Dermauw W."/>
            <person name="Vontas J."/>
            <person name="Armbruster P."/>
            <person name="Huang X."/>
            <person name="Yang Y."/>
            <person name="Zhang H."/>
            <person name="He W."/>
            <person name="Peng H."/>
            <person name="Liu Y."/>
            <person name="Wu K."/>
            <person name="Chen J."/>
            <person name="Lirakis M."/>
            <person name="Topalis P."/>
            <person name="Van Leeuwen T."/>
            <person name="Hall A.B."/>
            <person name="Jiang X."/>
            <person name="Thorpe C."/>
            <person name="Mueller R.L."/>
            <person name="Sun C."/>
            <person name="Waterhouse R.M."/>
            <person name="Yan G."/>
            <person name="Tu Z.J."/>
            <person name="Fang X."/>
            <person name="James A.A."/>
        </authorList>
    </citation>
    <scope>NUCLEOTIDE SEQUENCE [LARGE SCALE GENOMIC DNA]</scope>
    <source>
        <strain evidence="13">Foshan</strain>
    </source>
</reference>
<dbReference type="RefSeq" id="XP_019562281.3">
    <property type="nucleotide sequence ID" value="XM_019706736.3"/>
</dbReference>
<feature type="binding site" evidence="8">
    <location>
        <position position="20"/>
    </location>
    <ligand>
        <name>Zn(2+)</name>
        <dbReference type="ChEBI" id="CHEBI:29105"/>
    </ligand>
</feature>
<evidence type="ECO:0000256" key="5">
    <source>
        <dbReference type="ARBA" id="ARBA00022833"/>
    </source>
</evidence>
<dbReference type="PROSITE" id="PS51915">
    <property type="entry name" value="ZAD"/>
    <property type="match status" value="1"/>
</dbReference>
<feature type="compositionally biased region" description="Acidic residues" evidence="9">
    <location>
        <begin position="118"/>
        <end position="128"/>
    </location>
</feature>
<dbReference type="Pfam" id="PF00096">
    <property type="entry name" value="zf-C2H2"/>
    <property type="match status" value="4"/>
</dbReference>
<dbReference type="InterPro" id="IPR012934">
    <property type="entry name" value="Znf_AD"/>
</dbReference>
<comment type="subcellular location">
    <subcellularLocation>
        <location evidence="1">Nucleus</location>
    </subcellularLocation>
</comment>
<evidence type="ECO:0000256" key="4">
    <source>
        <dbReference type="ARBA" id="ARBA00022771"/>
    </source>
</evidence>
<evidence type="ECO:0000259" key="11">
    <source>
        <dbReference type="PROSITE" id="PS51915"/>
    </source>
</evidence>
<feature type="region of interest" description="Disordered" evidence="9">
    <location>
        <begin position="241"/>
        <end position="260"/>
    </location>
</feature>
<keyword evidence="2 8" id="KW-0479">Metal-binding</keyword>
<dbReference type="SUPFAM" id="SSF57667">
    <property type="entry name" value="beta-beta-alpha zinc fingers"/>
    <property type="match status" value="2"/>
</dbReference>
<sequence length="424" mass="48714">MSAKAESVPSDDPNAYCRLCFSGRNLVALLSYDEERRQYFLDEITNCTGIKFEAVESQPCSICWKCAVAVEDYQLFRKRCLANDVIIRSKYPSSTTTVKHGTDEWLISIPASELPSDLNDEESMDEPLVEPMTKRKTRSKTNRGKFSSKKMDELNKGESQSTKSTTCQLCKHDFVSRQSLYAHFKEQHSERGRPHKCHLCEATFKRKSHLTDHVSSHTGEVSYACEDCGTKYSKAKSLSRHRRACHMERPSNTKPANRQPLSTDGQYKCNYCPKTFKHRPSLNFHIKTHNEVLPFVCILCDTRFATKKGMLVHRGKYHPTPMDAFKPITPSSLEPKKSLQCSFCDRSFDQRNYLTQHLKFMHPNEFVDMNEKEESEEARQETQGDTEGQHEVNVEEADVAIKVEVEENDPICDDSYNENVSEML</sequence>
<reference evidence="12" key="2">
    <citation type="submission" date="2025-05" db="UniProtKB">
        <authorList>
            <consortium name="EnsemblMetazoa"/>
        </authorList>
    </citation>
    <scope>IDENTIFICATION</scope>
    <source>
        <strain evidence="12">Foshan</strain>
    </source>
</reference>
<dbReference type="Pfam" id="PF07776">
    <property type="entry name" value="zf-AD"/>
    <property type="match status" value="1"/>
</dbReference>
<dbReference type="InterPro" id="IPR036236">
    <property type="entry name" value="Znf_C2H2_sf"/>
</dbReference>
<evidence type="ECO:0000256" key="7">
    <source>
        <dbReference type="PROSITE-ProRule" id="PRU00042"/>
    </source>
</evidence>
<feature type="region of interest" description="Disordered" evidence="9">
    <location>
        <begin position="116"/>
        <end position="159"/>
    </location>
</feature>
<dbReference type="SMART" id="SM00355">
    <property type="entry name" value="ZnF_C2H2"/>
    <property type="match status" value="6"/>
</dbReference>
<dbReference type="Proteomes" id="UP000069940">
    <property type="component" value="Unassembled WGS sequence"/>
</dbReference>
<evidence type="ECO:0000256" key="8">
    <source>
        <dbReference type="PROSITE-ProRule" id="PRU01263"/>
    </source>
</evidence>
<dbReference type="InterPro" id="IPR050888">
    <property type="entry name" value="ZnF_C2H2-type_TF"/>
</dbReference>
<feature type="binding site" evidence="8">
    <location>
        <position position="63"/>
    </location>
    <ligand>
        <name>Zn(2+)</name>
        <dbReference type="ChEBI" id="CHEBI:29105"/>
    </ligand>
</feature>
<protein>
    <recommendedName>
        <fullName evidence="14">C2h2-type zn-finger protein</fullName>
    </recommendedName>
</protein>
<dbReference type="PROSITE" id="PS50157">
    <property type="entry name" value="ZINC_FINGER_C2H2_2"/>
    <property type="match status" value="4"/>
</dbReference>
<accession>A0ABM1ZAC3</accession>
<keyword evidence="4 7" id="KW-0863">Zinc-finger</keyword>
<evidence type="ECO:0000256" key="6">
    <source>
        <dbReference type="ARBA" id="ARBA00023242"/>
    </source>
</evidence>
<evidence type="ECO:0000313" key="12">
    <source>
        <dbReference type="EnsemblMetazoa" id="AALFPA23_016568.P24181"/>
    </source>
</evidence>
<keyword evidence="13" id="KW-1185">Reference proteome</keyword>
<evidence type="ECO:0008006" key="14">
    <source>
        <dbReference type="Google" id="ProtNLM"/>
    </source>
</evidence>
<dbReference type="EnsemblMetazoa" id="AALFPA23_016568.R24181">
    <property type="protein sequence ID" value="AALFPA23_016568.P24181"/>
    <property type="gene ID" value="AALFPA23_016568"/>
</dbReference>
<keyword evidence="5 8" id="KW-0862">Zinc</keyword>
<feature type="binding site" evidence="8">
    <location>
        <position position="17"/>
    </location>
    <ligand>
        <name>Zn(2+)</name>
        <dbReference type="ChEBI" id="CHEBI:29105"/>
    </ligand>
</feature>
<feature type="domain" description="C2H2-type" evidence="10">
    <location>
        <begin position="195"/>
        <end position="222"/>
    </location>
</feature>
<name>A0ABM1ZAC3_AEDAL</name>
<feature type="domain" description="C2H2-type" evidence="10">
    <location>
        <begin position="339"/>
        <end position="367"/>
    </location>
</feature>
<keyword evidence="6" id="KW-0539">Nucleus</keyword>
<feature type="domain" description="C2H2-type" evidence="10">
    <location>
        <begin position="267"/>
        <end position="294"/>
    </location>
</feature>
<feature type="region of interest" description="Disordered" evidence="9">
    <location>
        <begin position="370"/>
        <end position="393"/>
    </location>
</feature>
<dbReference type="PROSITE" id="PS00028">
    <property type="entry name" value="ZINC_FINGER_C2H2_1"/>
    <property type="match status" value="6"/>
</dbReference>
<feature type="compositionally biased region" description="Basic residues" evidence="9">
    <location>
        <begin position="134"/>
        <end position="148"/>
    </location>
</feature>
<proteinExistence type="predicted"/>
<dbReference type="Gene3D" id="3.40.1800.20">
    <property type="match status" value="1"/>
</dbReference>
<dbReference type="SUPFAM" id="SSF57716">
    <property type="entry name" value="Glucocorticoid receptor-like (DNA-binding domain)"/>
    <property type="match status" value="1"/>
</dbReference>
<dbReference type="SMART" id="SM00868">
    <property type="entry name" value="zf-AD"/>
    <property type="match status" value="1"/>
</dbReference>
<keyword evidence="3" id="KW-0677">Repeat</keyword>
<dbReference type="GeneID" id="109430641"/>
<evidence type="ECO:0000256" key="9">
    <source>
        <dbReference type="SAM" id="MobiDB-lite"/>
    </source>
</evidence>
<evidence type="ECO:0000313" key="13">
    <source>
        <dbReference type="Proteomes" id="UP000069940"/>
    </source>
</evidence>
<dbReference type="InterPro" id="IPR013087">
    <property type="entry name" value="Znf_C2H2_type"/>
</dbReference>
<evidence type="ECO:0000256" key="1">
    <source>
        <dbReference type="ARBA" id="ARBA00004123"/>
    </source>
</evidence>
<dbReference type="Gene3D" id="3.30.160.60">
    <property type="entry name" value="Classic Zinc Finger"/>
    <property type="match status" value="4"/>
</dbReference>
<feature type="binding site" evidence="8">
    <location>
        <position position="66"/>
    </location>
    <ligand>
        <name>Zn(2+)</name>
        <dbReference type="ChEBI" id="CHEBI:29105"/>
    </ligand>
</feature>
<feature type="domain" description="C2H2-type" evidence="10">
    <location>
        <begin position="223"/>
        <end position="250"/>
    </location>
</feature>